<dbReference type="OrthoDB" id="2014201at2759"/>
<comment type="caution">
    <text evidence="1">The sequence shown here is derived from an EMBL/GenBank/DDBJ whole genome shotgun (WGS) entry which is preliminary data.</text>
</comment>
<dbReference type="InterPro" id="IPR002495">
    <property type="entry name" value="Glyco_trans_8"/>
</dbReference>
<dbReference type="Gene3D" id="3.90.550.10">
    <property type="entry name" value="Spore Coat Polysaccharide Biosynthesis Protein SpsA, Chain A"/>
    <property type="match status" value="1"/>
</dbReference>
<organism evidence="1 2">
    <name type="scientific">Lichtheimia corymbifera JMRC:FSU:9682</name>
    <dbReference type="NCBI Taxonomy" id="1263082"/>
    <lineage>
        <taxon>Eukaryota</taxon>
        <taxon>Fungi</taxon>
        <taxon>Fungi incertae sedis</taxon>
        <taxon>Mucoromycota</taxon>
        <taxon>Mucoromycotina</taxon>
        <taxon>Mucoromycetes</taxon>
        <taxon>Mucorales</taxon>
        <taxon>Lichtheimiaceae</taxon>
        <taxon>Lichtheimia</taxon>
    </lineage>
</organism>
<dbReference type="STRING" id="1263082.A0A068RGD6"/>
<dbReference type="GO" id="GO:0016757">
    <property type="term" value="F:glycosyltransferase activity"/>
    <property type="evidence" value="ECO:0007669"/>
    <property type="project" value="InterPro"/>
</dbReference>
<keyword evidence="1" id="KW-0808">Transferase</keyword>
<sequence>MRMESSVSALFSRFFSSIHTTIRETAMVSKTVPKAAWVVVLTSTNNYIKGAIALAQALRMTQSLYPLVVLYTSAVTKRAIQLLKDAGCHVRPINPIHPPGKTRYVFERFVETWTKLAVWNLEEYERVVLLDADMLPLQNMDELMMDIALPDEHHIAACHACTCNPQKIKTYPADWYVLIYAAREMIGPIGLIVLKPSRSKFQEIISHLYRIPDLTSYRFPDQDFLNEVFEHRWIHLPYIYNALKTLSVAHRTMWKFQEVKNIHYILSNKPWDDYADDERYSAQYRLWQDVYTEAINYAKLSTSDIQSALSTTTT</sequence>
<keyword evidence="2" id="KW-1185">Reference proteome</keyword>
<reference evidence="1" key="1">
    <citation type="submission" date="2013-08" db="EMBL/GenBank/DDBJ databases">
        <title>Gene expansion shapes genome architecture in the human pathogen Lichtheimia corymbifera: an evolutionary genomics analysis in the ancient terrestrial Mucorales (Mucoromycotina).</title>
        <authorList>
            <person name="Schwartze V.U."/>
            <person name="Winter S."/>
            <person name="Shelest E."/>
            <person name="Marcet-Houben M."/>
            <person name="Horn F."/>
            <person name="Wehner S."/>
            <person name="Hoffmann K."/>
            <person name="Riege K."/>
            <person name="Sammeth M."/>
            <person name="Nowrousian M."/>
            <person name="Valiante V."/>
            <person name="Linde J."/>
            <person name="Jacobsen I.D."/>
            <person name="Marz M."/>
            <person name="Brakhage A.A."/>
            <person name="Gabaldon T."/>
            <person name="Bocker S."/>
            <person name="Voigt K."/>
        </authorList>
    </citation>
    <scope>NUCLEOTIDE SEQUENCE [LARGE SCALE GENOMIC DNA]</scope>
    <source>
        <strain evidence="1">FSU 9682</strain>
    </source>
</reference>
<dbReference type="PANTHER" id="PTHR11183">
    <property type="entry name" value="GLYCOGENIN SUBFAMILY MEMBER"/>
    <property type="match status" value="1"/>
</dbReference>
<accession>A0A068RGD6</accession>
<dbReference type="Pfam" id="PF01501">
    <property type="entry name" value="Glyco_transf_8"/>
    <property type="match status" value="1"/>
</dbReference>
<dbReference type="AlphaFoldDB" id="A0A068RGD6"/>
<name>A0A068RGD6_9FUNG</name>
<dbReference type="EMBL" id="CBTN010000003">
    <property type="protein sequence ID" value="CDH49248.1"/>
    <property type="molecule type" value="Genomic_DNA"/>
</dbReference>
<dbReference type="InterPro" id="IPR050587">
    <property type="entry name" value="GNT1/Glycosyltrans_8"/>
</dbReference>
<dbReference type="CDD" id="cd02537">
    <property type="entry name" value="GT8_Glycogenin"/>
    <property type="match status" value="1"/>
</dbReference>
<dbReference type="Proteomes" id="UP000027586">
    <property type="component" value="Unassembled WGS sequence"/>
</dbReference>
<protein>
    <submittedName>
        <fullName evidence="1">Glycosyl transferase family protein</fullName>
    </submittedName>
</protein>
<evidence type="ECO:0000313" key="1">
    <source>
        <dbReference type="EMBL" id="CDH49248.1"/>
    </source>
</evidence>
<proteinExistence type="predicted"/>
<dbReference type="VEuPathDB" id="FungiDB:LCOR_00999.1"/>
<dbReference type="SUPFAM" id="SSF53448">
    <property type="entry name" value="Nucleotide-diphospho-sugar transferases"/>
    <property type="match status" value="1"/>
</dbReference>
<dbReference type="InterPro" id="IPR029044">
    <property type="entry name" value="Nucleotide-diphossugar_trans"/>
</dbReference>
<gene>
    <name evidence="1" type="ORF">LCOR_00999.1</name>
</gene>
<evidence type="ECO:0000313" key="2">
    <source>
        <dbReference type="Proteomes" id="UP000027586"/>
    </source>
</evidence>